<evidence type="ECO:0000313" key="3">
    <source>
        <dbReference type="Proteomes" id="UP000275267"/>
    </source>
</evidence>
<accession>A0A3L6PR43</accession>
<feature type="region of interest" description="Disordered" evidence="1">
    <location>
        <begin position="385"/>
        <end position="408"/>
    </location>
</feature>
<dbReference type="InterPro" id="IPR055312">
    <property type="entry name" value="FBL15-like"/>
</dbReference>
<dbReference type="PANTHER" id="PTHR34709:SF79">
    <property type="entry name" value="F-BOX DOMAIN-CONTAINING PROTEIN"/>
    <property type="match status" value="1"/>
</dbReference>
<organism evidence="2 3">
    <name type="scientific">Panicum miliaceum</name>
    <name type="common">Proso millet</name>
    <name type="synonym">Broomcorn millet</name>
    <dbReference type="NCBI Taxonomy" id="4540"/>
    <lineage>
        <taxon>Eukaryota</taxon>
        <taxon>Viridiplantae</taxon>
        <taxon>Streptophyta</taxon>
        <taxon>Embryophyta</taxon>
        <taxon>Tracheophyta</taxon>
        <taxon>Spermatophyta</taxon>
        <taxon>Magnoliopsida</taxon>
        <taxon>Liliopsida</taxon>
        <taxon>Poales</taxon>
        <taxon>Poaceae</taxon>
        <taxon>PACMAD clade</taxon>
        <taxon>Panicoideae</taxon>
        <taxon>Panicodae</taxon>
        <taxon>Paniceae</taxon>
        <taxon>Panicinae</taxon>
        <taxon>Panicum</taxon>
        <taxon>Panicum sect. Panicum</taxon>
    </lineage>
</organism>
<sequence>MDDSSSTRYLDLDRISALPDDLLHAILAFVGDAHAVTNRPEKYAAPGHFAGFVDWALAQRGDAGLESLRFRIYRIRTGSTSPQQVNEWLRYAGRRVAGFLEVKLCAWPADQHHAVELPSQWLPQLVLRSESLEKLEVTCAFDLRTLDVTAPNLRAVSLSLCFHEPRSRDGEDIAGNKLTRIAAPRLEEIGVHFFTHARPPELDIRGLTSVRRLARVWLSMHGKYCRDTDIGLWLLAKCPRAEHVSLWLVHNEGVAADVELLDLAAAEGAPPFANVRSMDISAWKFPACDLVASVSSLLMRWPRLRSLRAKVDYTVRGTWRRKCFCDALADKCSINVKVRLETLEEVDITSFTGAAEEMQLLSLLFQSSDSVKRMTLRGGTKRMPKTISLKRKRAEEGGGGGGDADTTTIGEQLMKIPSPDRGCWHFAKEVFTWMVSSTQ</sequence>
<dbReference type="EMBL" id="PQIB02000016">
    <property type="protein sequence ID" value="RLM61820.1"/>
    <property type="molecule type" value="Genomic_DNA"/>
</dbReference>
<reference evidence="3" key="1">
    <citation type="journal article" date="2019" name="Nat. Commun.">
        <title>The genome of broomcorn millet.</title>
        <authorList>
            <person name="Zou C."/>
            <person name="Miki D."/>
            <person name="Li D."/>
            <person name="Tang Q."/>
            <person name="Xiao L."/>
            <person name="Rajput S."/>
            <person name="Deng P."/>
            <person name="Jia W."/>
            <person name="Huang R."/>
            <person name="Zhang M."/>
            <person name="Sun Y."/>
            <person name="Hu J."/>
            <person name="Fu X."/>
            <person name="Schnable P.S."/>
            <person name="Li F."/>
            <person name="Zhang H."/>
            <person name="Feng B."/>
            <person name="Zhu X."/>
            <person name="Liu R."/>
            <person name="Schnable J.C."/>
            <person name="Zhu J.-K."/>
            <person name="Zhang H."/>
        </authorList>
    </citation>
    <scope>NUCLEOTIDE SEQUENCE [LARGE SCALE GENOMIC DNA]</scope>
</reference>
<protein>
    <recommendedName>
        <fullName evidence="4">FBD domain-containing protein</fullName>
    </recommendedName>
</protein>
<gene>
    <name evidence="2" type="ORF">C2845_PM14G21520</name>
</gene>
<dbReference type="Proteomes" id="UP000275267">
    <property type="component" value="Unassembled WGS sequence"/>
</dbReference>
<name>A0A3L6PR43_PANMI</name>
<comment type="caution">
    <text evidence="2">The sequence shown here is derived from an EMBL/GenBank/DDBJ whole genome shotgun (WGS) entry which is preliminary data.</text>
</comment>
<evidence type="ECO:0000256" key="1">
    <source>
        <dbReference type="SAM" id="MobiDB-lite"/>
    </source>
</evidence>
<dbReference type="OrthoDB" id="693824at2759"/>
<evidence type="ECO:0008006" key="4">
    <source>
        <dbReference type="Google" id="ProtNLM"/>
    </source>
</evidence>
<dbReference type="PANTHER" id="PTHR34709">
    <property type="entry name" value="OS10G0396666 PROTEIN"/>
    <property type="match status" value="1"/>
</dbReference>
<dbReference type="AlphaFoldDB" id="A0A3L6PR43"/>
<evidence type="ECO:0000313" key="2">
    <source>
        <dbReference type="EMBL" id="RLM61820.1"/>
    </source>
</evidence>
<proteinExistence type="predicted"/>
<keyword evidence="3" id="KW-1185">Reference proteome</keyword>